<evidence type="ECO:0000313" key="2">
    <source>
        <dbReference type="Proteomes" id="UP001597045"/>
    </source>
</evidence>
<keyword evidence="2" id="KW-1185">Reference proteome</keyword>
<sequence>MPGYISTGMSATVIVLTRPSPAPDRRPPDLGVPLATIIHRSDRRSWRVPAVVSWAGASKVVPLAAALSTPDPLPYHDLVLLLTTAVIVTTLIVQSFTSPH</sequence>
<dbReference type="Proteomes" id="UP001597045">
    <property type="component" value="Unassembled WGS sequence"/>
</dbReference>
<gene>
    <name evidence="1" type="ORF">ACFQ1S_01685</name>
</gene>
<comment type="caution">
    <text evidence="1">The sequence shown here is derived from an EMBL/GenBank/DDBJ whole genome shotgun (WGS) entry which is preliminary data.</text>
</comment>
<dbReference type="EMBL" id="JBHTIS010000046">
    <property type="protein sequence ID" value="MFD1044394.1"/>
    <property type="molecule type" value="Genomic_DNA"/>
</dbReference>
<protein>
    <submittedName>
        <fullName evidence="1">Uncharacterized protein</fullName>
    </submittedName>
</protein>
<accession>A0ABW3M4T8</accession>
<evidence type="ECO:0000313" key="1">
    <source>
        <dbReference type="EMBL" id="MFD1044394.1"/>
    </source>
</evidence>
<organism evidence="1 2">
    <name type="scientific">Kibdelosporangium lantanae</name>
    <dbReference type="NCBI Taxonomy" id="1497396"/>
    <lineage>
        <taxon>Bacteria</taxon>
        <taxon>Bacillati</taxon>
        <taxon>Actinomycetota</taxon>
        <taxon>Actinomycetes</taxon>
        <taxon>Pseudonocardiales</taxon>
        <taxon>Pseudonocardiaceae</taxon>
        <taxon>Kibdelosporangium</taxon>
    </lineage>
</organism>
<name>A0ABW3M4T8_9PSEU</name>
<proteinExistence type="predicted"/>
<reference evidence="2" key="1">
    <citation type="journal article" date="2019" name="Int. J. Syst. Evol. Microbiol.">
        <title>The Global Catalogue of Microorganisms (GCM) 10K type strain sequencing project: providing services to taxonomists for standard genome sequencing and annotation.</title>
        <authorList>
            <consortium name="The Broad Institute Genomics Platform"/>
            <consortium name="The Broad Institute Genome Sequencing Center for Infectious Disease"/>
            <person name="Wu L."/>
            <person name="Ma J."/>
        </authorList>
    </citation>
    <scope>NUCLEOTIDE SEQUENCE [LARGE SCALE GENOMIC DNA]</scope>
    <source>
        <strain evidence="2">JCM 31486</strain>
    </source>
</reference>